<feature type="binding site" evidence="10">
    <location>
        <position position="614"/>
    </location>
    <ligand>
        <name>FAD</name>
        <dbReference type="ChEBI" id="CHEBI:57692"/>
    </ligand>
</feature>
<sequence length="614" mass="70714">MSSKRIAVLYGSETGNAHEFASSFSFKLHRFHFAHTLGSIGNFPAVDLLQCRYLFLICSTTGQGDLPRNVKENTAGESKNTLWTFLKRKNLPNNFLNHIKIMMIGLGDSSYPQFNFAIRKLHKRLVDQLGASEIFPRLEADELGMMGSNGGTGTGTEAVYFEFEKRALNYLIKTFPNRKVDGARVKREPIPDDIFLHPEYKLQLSEAEVNHIEPQFGGDRAIKTGTVCSNTRITHSNHFQDVRQFVFQTEGEAYEPGDTVAIYPHNRDDDVEAFLKAQPHWLEIADQPLRLEGIWGDHDGGLVAPLTLRNILKYHCEIMSIPRKSFFMKTWMFSTDETRLDGGEEQLLQQRDKLRQFAVDEDMDDLYDYCNRPRRSLLEVLCDFPSLKLPWEHVLSYLPIIMPRLFSISSAPSESKVELTVAIVKYKTILRKVRRGLCTDFLQALEEGNTIQYKLQNNFLLRPQMKPSPAILISPGVGLAPMMCLIKADFFQDIHLFFGNRVKSRDFLYEHDLENWHKEGKIQLHTCFSRDPSHSPTTKYVQDVMWQKGEILADLIVKKNAVIYICGSSGKMPVQVRLTILEILKKWSHLTESDEAEKYLRTMERESRYLQETW</sequence>
<comment type="subcellular location">
    <subcellularLocation>
        <location evidence="10">Cytoplasm</location>
    </subcellularLocation>
    <subcellularLocation>
        <location evidence="10">Mitochondrion</location>
    </subcellularLocation>
    <text evidence="10">Relocalizes to mitochondria after H(2)O(2) exposure.</text>
</comment>
<dbReference type="GO" id="GO:0016226">
    <property type="term" value="P:iron-sulfur cluster assembly"/>
    <property type="evidence" value="ECO:0007669"/>
    <property type="project" value="UniProtKB-UniRule"/>
</dbReference>
<comment type="caution">
    <text evidence="10">Lacks conserved residue(s) required for the propagation of feature annotation.</text>
</comment>
<keyword evidence="6 10" id="KW-0274">FAD</keyword>
<evidence type="ECO:0000256" key="7">
    <source>
        <dbReference type="ARBA" id="ARBA00022857"/>
    </source>
</evidence>
<dbReference type="GO" id="GO:0005829">
    <property type="term" value="C:cytosol"/>
    <property type="evidence" value="ECO:0007669"/>
    <property type="project" value="TreeGrafter"/>
</dbReference>
<evidence type="ECO:0000256" key="1">
    <source>
        <dbReference type="ARBA" id="ARBA00001917"/>
    </source>
</evidence>
<dbReference type="HAMAP" id="MF_03178">
    <property type="entry name" value="NDOR1"/>
    <property type="match status" value="1"/>
</dbReference>
<dbReference type="FunFam" id="3.40.50.80:FF:000030">
    <property type="entry name" value="NADPH-dependent diflavin oxidoreductase 1"/>
    <property type="match status" value="1"/>
</dbReference>
<dbReference type="Gene3D" id="3.40.50.360">
    <property type="match status" value="1"/>
</dbReference>
<keyword evidence="14" id="KW-1185">Reference proteome</keyword>
<dbReference type="PRINTS" id="PR00371">
    <property type="entry name" value="FPNCR"/>
</dbReference>
<feature type="binding site" evidence="10">
    <location>
        <position position="142"/>
    </location>
    <ligand>
        <name>FMN</name>
        <dbReference type="ChEBI" id="CHEBI:58210"/>
    </ligand>
</feature>
<protein>
    <recommendedName>
        <fullName evidence="10">NADPH-dependent diflavin oxidoreductase 1</fullName>
        <ecNumber evidence="10">1.18.1.-</ecNumber>
    </recommendedName>
    <alternativeName>
        <fullName evidence="10">NADPH-dependent FMN and FAD-containing oxidoreductase</fullName>
    </alternativeName>
</protein>
<dbReference type="Gene3D" id="2.40.30.10">
    <property type="entry name" value="Translation factors"/>
    <property type="match status" value="1"/>
</dbReference>
<evidence type="ECO:0000259" key="12">
    <source>
        <dbReference type="PROSITE" id="PS51384"/>
    </source>
</evidence>
<comment type="cofactor">
    <cofactor evidence="2 10">
        <name>FAD</name>
        <dbReference type="ChEBI" id="CHEBI:57692"/>
    </cofactor>
</comment>
<keyword evidence="9 10" id="KW-0496">Mitochondrion</keyword>
<evidence type="ECO:0000256" key="10">
    <source>
        <dbReference type="HAMAP-Rule" id="MF_03178"/>
    </source>
</evidence>
<feature type="binding site" evidence="10">
    <location>
        <begin position="436"/>
        <end position="439"/>
    </location>
    <ligand>
        <name>FAD</name>
        <dbReference type="ChEBI" id="CHEBI:57692"/>
    </ligand>
</feature>
<keyword evidence="5 10" id="KW-0288">FMN</keyword>
<evidence type="ECO:0000313" key="13">
    <source>
        <dbReference type="EMBL" id="SCU93205.1"/>
    </source>
</evidence>
<evidence type="ECO:0000256" key="5">
    <source>
        <dbReference type="ARBA" id="ARBA00022643"/>
    </source>
</evidence>
<feature type="binding site" evidence="10">
    <location>
        <begin position="59"/>
        <end position="62"/>
    </location>
    <ligand>
        <name>FMN</name>
        <dbReference type="ChEBI" id="CHEBI:58210"/>
    </ligand>
</feature>
<comment type="similarity">
    <text evidence="10">In the C-terminal section; belongs to the flavoprotein pyridine nucleotide cytochrome reductase family.</text>
</comment>
<dbReference type="InterPro" id="IPR001709">
    <property type="entry name" value="Flavoprot_Pyr_Nucl_cyt_Rdtase"/>
</dbReference>
<dbReference type="InterPro" id="IPR039261">
    <property type="entry name" value="FNR_nucleotide-bd"/>
</dbReference>
<keyword evidence="7 10" id="KW-0521">NADP</keyword>
<keyword evidence="4 10" id="KW-0285">Flavoprotein</keyword>
<evidence type="ECO:0000256" key="4">
    <source>
        <dbReference type="ARBA" id="ARBA00022630"/>
    </source>
</evidence>
<comment type="function">
    <text evidence="10">NADPH-dependent reductase which is a central component of the cytosolic iron-sulfur (Fe-S) protein assembly (CIA) machinery. Transfers electrons from NADPH via its FAD and FMN prosthetic groups to the [2Fe-2S] cluster of DRE2, another key component of the CIA machinery. In turn, this reduced cluster provides electrons for assembly of cytosolic iron-sulfur cluster proteins. Positively controls H(2)O(2)-induced cell death.</text>
</comment>
<dbReference type="InterPro" id="IPR001094">
    <property type="entry name" value="Flavdoxin-like"/>
</dbReference>
<evidence type="ECO:0000256" key="9">
    <source>
        <dbReference type="ARBA" id="ARBA00023128"/>
    </source>
</evidence>
<dbReference type="GO" id="GO:0010181">
    <property type="term" value="F:FMN binding"/>
    <property type="evidence" value="ECO:0007669"/>
    <property type="project" value="UniProtKB-UniRule"/>
</dbReference>
<dbReference type="PRINTS" id="PR00369">
    <property type="entry name" value="FLAVODOXIN"/>
</dbReference>
<dbReference type="PROSITE" id="PS51384">
    <property type="entry name" value="FAD_FR"/>
    <property type="match status" value="1"/>
</dbReference>
<dbReference type="GO" id="GO:0005739">
    <property type="term" value="C:mitochondrion"/>
    <property type="evidence" value="ECO:0007669"/>
    <property type="project" value="UniProtKB-SubCell"/>
</dbReference>
<evidence type="ECO:0000256" key="6">
    <source>
        <dbReference type="ARBA" id="ARBA00022827"/>
    </source>
</evidence>
<dbReference type="InterPro" id="IPR029039">
    <property type="entry name" value="Flavoprotein-like_sf"/>
</dbReference>
<dbReference type="Pfam" id="PF00175">
    <property type="entry name" value="NAD_binding_1"/>
    <property type="match status" value="1"/>
</dbReference>
<dbReference type="FunFam" id="3.40.50.360:FF:000056">
    <property type="entry name" value="NADPH-dependent diflavin oxidoreductase 1"/>
    <property type="match status" value="1"/>
</dbReference>
<dbReference type="InterPro" id="IPR003097">
    <property type="entry name" value="CysJ-like_FAD-binding"/>
</dbReference>
<feature type="binding site" evidence="10">
    <location>
        <begin position="404"/>
        <end position="407"/>
    </location>
    <ligand>
        <name>FAD</name>
        <dbReference type="ChEBI" id="CHEBI:57692"/>
    </ligand>
</feature>
<feature type="domain" description="FAD-binding FR-type" evidence="12">
    <location>
        <begin position="220"/>
        <end position="470"/>
    </location>
</feature>
<dbReference type="Proteomes" id="UP000191144">
    <property type="component" value="Chromosome F"/>
</dbReference>
<dbReference type="EMBL" id="LT598477">
    <property type="protein sequence ID" value="SCU93205.1"/>
    <property type="molecule type" value="Genomic_DNA"/>
</dbReference>
<comment type="similarity">
    <text evidence="10">Belongs to the NADPH-dependent diflavin oxidoreductase NDOR1 family.</text>
</comment>
<dbReference type="PANTHER" id="PTHR19384">
    <property type="entry name" value="NITRIC OXIDE SYNTHASE-RELATED"/>
    <property type="match status" value="1"/>
</dbReference>
<dbReference type="InterPro" id="IPR028879">
    <property type="entry name" value="NDOR1"/>
</dbReference>
<dbReference type="InterPro" id="IPR008254">
    <property type="entry name" value="Flavodoxin/NO_synth"/>
</dbReference>
<keyword evidence="3 10" id="KW-0963">Cytoplasm</keyword>
<dbReference type="SUPFAM" id="SSF52218">
    <property type="entry name" value="Flavoproteins"/>
    <property type="match status" value="1"/>
</dbReference>
<evidence type="ECO:0000313" key="14">
    <source>
        <dbReference type="Proteomes" id="UP000191144"/>
    </source>
</evidence>
<evidence type="ECO:0000256" key="2">
    <source>
        <dbReference type="ARBA" id="ARBA00001974"/>
    </source>
</evidence>
<dbReference type="AlphaFoldDB" id="A0A1G4JQX0"/>
<keyword evidence="8 10" id="KW-0560">Oxidoreductase</keyword>
<dbReference type="GO" id="GO:0050661">
    <property type="term" value="F:NADP binding"/>
    <property type="evidence" value="ECO:0007669"/>
    <property type="project" value="UniProtKB-UniRule"/>
</dbReference>
<dbReference type="SUPFAM" id="SSF63380">
    <property type="entry name" value="Riboflavin synthase domain-like"/>
    <property type="match status" value="1"/>
</dbReference>
<organism evidence="13 14">
    <name type="scientific">Lachancea meyersii CBS 8951</name>
    <dbReference type="NCBI Taxonomy" id="1266667"/>
    <lineage>
        <taxon>Eukaryota</taxon>
        <taxon>Fungi</taxon>
        <taxon>Dikarya</taxon>
        <taxon>Ascomycota</taxon>
        <taxon>Saccharomycotina</taxon>
        <taxon>Saccharomycetes</taxon>
        <taxon>Saccharomycetales</taxon>
        <taxon>Saccharomycetaceae</taxon>
        <taxon>Lachancea</taxon>
    </lineage>
</organism>
<reference evidence="14" key="1">
    <citation type="submission" date="2016-03" db="EMBL/GenBank/DDBJ databases">
        <authorList>
            <person name="Devillers Hugo."/>
        </authorList>
    </citation>
    <scope>NUCLEOTIDE SEQUENCE [LARGE SCALE GENOMIC DNA]</scope>
</reference>
<dbReference type="EC" id="1.18.1.-" evidence="10"/>
<feature type="domain" description="Flavodoxin-like" evidence="11">
    <location>
        <begin position="6"/>
        <end position="168"/>
    </location>
</feature>
<dbReference type="OrthoDB" id="1856718at2759"/>
<evidence type="ECO:0000256" key="3">
    <source>
        <dbReference type="ARBA" id="ARBA00022490"/>
    </source>
</evidence>
<dbReference type="Pfam" id="PF00258">
    <property type="entry name" value="Flavodoxin_1"/>
    <property type="match status" value="1"/>
</dbReference>
<dbReference type="InterPro" id="IPR001433">
    <property type="entry name" value="OxRdtase_FAD/NAD-bd"/>
</dbReference>
<accession>A0A1G4JQX0</accession>
<dbReference type="PROSITE" id="PS50902">
    <property type="entry name" value="FLAVODOXIN_LIKE"/>
    <property type="match status" value="1"/>
</dbReference>
<dbReference type="GO" id="GO:0160246">
    <property type="term" value="F:NADPH-iron-sulfur [2Fe-2S] protein oxidoreductase activity"/>
    <property type="evidence" value="ECO:0007669"/>
    <property type="project" value="InterPro"/>
</dbReference>
<comment type="similarity">
    <text evidence="10">In the N-terminal section; belongs to the flavodoxin family.</text>
</comment>
<feature type="binding site" evidence="10">
    <location>
        <position position="374"/>
    </location>
    <ligand>
        <name>FAD</name>
        <dbReference type="ChEBI" id="CHEBI:57692"/>
    </ligand>
</feature>
<dbReference type="InterPro" id="IPR017927">
    <property type="entry name" value="FAD-bd_FR_type"/>
</dbReference>
<name>A0A1G4JQX0_9SACH</name>
<comment type="subunit">
    <text evidence="10">Interacts with DRE2; as part of the cytosolic iron-sulfur (Fe-S) protein assembly (CIA) machinery.</text>
</comment>
<dbReference type="SUPFAM" id="SSF52343">
    <property type="entry name" value="Ferredoxin reductase-like, C-terminal NADP-linked domain"/>
    <property type="match status" value="1"/>
</dbReference>
<dbReference type="InterPro" id="IPR023173">
    <property type="entry name" value="NADPH_Cyt_P450_Rdtase_alpha"/>
</dbReference>
<dbReference type="Gene3D" id="1.20.990.10">
    <property type="entry name" value="NADPH-cytochrome p450 Reductase, Chain A, domain 3"/>
    <property type="match status" value="1"/>
</dbReference>
<comment type="catalytic activity">
    <reaction evidence="10">
        <text>2 oxidized [2Fe-2S]-[protein] + NADPH = 2 reduced [2Fe-2S]-[protein] + NADP(+) + H(+)</text>
        <dbReference type="Rhea" id="RHEA:67716"/>
        <dbReference type="Rhea" id="RHEA-COMP:17327"/>
        <dbReference type="Rhea" id="RHEA-COMP:17328"/>
        <dbReference type="ChEBI" id="CHEBI:15378"/>
        <dbReference type="ChEBI" id="CHEBI:33737"/>
        <dbReference type="ChEBI" id="CHEBI:33738"/>
        <dbReference type="ChEBI" id="CHEBI:57783"/>
        <dbReference type="ChEBI" id="CHEBI:58349"/>
    </reaction>
</comment>
<dbReference type="Gene3D" id="3.40.50.80">
    <property type="entry name" value="Nucleotide-binding domain of ferredoxin-NADP reductase (FNR) module"/>
    <property type="match status" value="1"/>
</dbReference>
<dbReference type="PANTHER" id="PTHR19384:SF10">
    <property type="entry name" value="NADPH-DEPENDENT DIFLAVIN OXIDOREDUCTASE 1"/>
    <property type="match status" value="1"/>
</dbReference>
<dbReference type="Pfam" id="PF00667">
    <property type="entry name" value="FAD_binding_1"/>
    <property type="match status" value="1"/>
</dbReference>
<dbReference type="GO" id="GO:0050660">
    <property type="term" value="F:flavin adenine dinucleotide binding"/>
    <property type="evidence" value="ECO:0007669"/>
    <property type="project" value="UniProtKB-UniRule"/>
</dbReference>
<comment type="cofactor">
    <cofactor evidence="1 10">
        <name>FMN</name>
        <dbReference type="ChEBI" id="CHEBI:58210"/>
    </cofactor>
</comment>
<dbReference type="GO" id="GO:0016651">
    <property type="term" value="F:oxidoreductase activity, acting on NAD(P)H"/>
    <property type="evidence" value="ECO:0007669"/>
    <property type="project" value="UniProtKB-UniRule"/>
</dbReference>
<feature type="binding site" evidence="10">
    <location>
        <begin position="538"/>
        <end position="542"/>
    </location>
    <ligand>
        <name>NADP(+)</name>
        <dbReference type="ChEBI" id="CHEBI:58349"/>
    </ligand>
</feature>
<evidence type="ECO:0000256" key="8">
    <source>
        <dbReference type="ARBA" id="ARBA00023002"/>
    </source>
</evidence>
<proteinExistence type="inferred from homology"/>
<dbReference type="InterPro" id="IPR017938">
    <property type="entry name" value="Riboflavin_synthase-like_b-brl"/>
</dbReference>
<feature type="binding site" evidence="10">
    <location>
        <begin position="12"/>
        <end position="17"/>
    </location>
    <ligand>
        <name>FMN</name>
        <dbReference type="ChEBI" id="CHEBI:58210"/>
    </ligand>
</feature>
<gene>
    <name evidence="10" type="primary">TAH18</name>
    <name evidence="13" type="ORF">LAME_0F03004G</name>
</gene>
<evidence type="ECO:0000259" key="11">
    <source>
        <dbReference type="PROSITE" id="PS50902"/>
    </source>
</evidence>
<feature type="binding site" evidence="10">
    <location>
        <begin position="529"/>
        <end position="530"/>
    </location>
    <ligand>
        <name>NADP(+)</name>
        <dbReference type="ChEBI" id="CHEBI:58349"/>
    </ligand>
</feature>